<evidence type="ECO:0000256" key="1">
    <source>
        <dbReference type="SAM" id="MobiDB-lite"/>
    </source>
</evidence>
<organism evidence="2 3">
    <name type="scientific">Haliangium ochraceum (strain DSM 14365 / JCM 11303 / SMP-2)</name>
    <dbReference type="NCBI Taxonomy" id="502025"/>
    <lineage>
        <taxon>Bacteria</taxon>
        <taxon>Pseudomonadati</taxon>
        <taxon>Myxococcota</taxon>
        <taxon>Polyangia</taxon>
        <taxon>Haliangiales</taxon>
        <taxon>Kofleriaceae</taxon>
        <taxon>Haliangium</taxon>
    </lineage>
</organism>
<dbReference type="Proteomes" id="UP000001880">
    <property type="component" value="Chromosome"/>
</dbReference>
<dbReference type="HOGENOM" id="CLU_3216987_0_0_7"/>
<protein>
    <submittedName>
        <fullName evidence="2">Uncharacterized protein</fullName>
    </submittedName>
</protein>
<evidence type="ECO:0000313" key="2">
    <source>
        <dbReference type="EMBL" id="ACY14990.1"/>
    </source>
</evidence>
<keyword evidence="3" id="KW-1185">Reference proteome</keyword>
<feature type="region of interest" description="Disordered" evidence="1">
    <location>
        <begin position="23"/>
        <end position="44"/>
    </location>
</feature>
<dbReference type="AlphaFoldDB" id="D0LKE2"/>
<dbReference type="KEGG" id="hoh:Hoch_2454"/>
<sequence>MHIGIRPAIENPARAGLRVMQRKSCSDELSGRSETSPGLMAVEP</sequence>
<gene>
    <name evidence="2" type="ordered locus">Hoch_2454</name>
</gene>
<evidence type="ECO:0000313" key="3">
    <source>
        <dbReference type="Proteomes" id="UP000001880"/>
    </source>
</evidence>
<proteinExistence type="predicted"/>
<name>D0LKE2_HALO1</name>
<dbReference type="STRING" id="502025.Hoch_2454"/>
<reference evidence="2 3" key="1">
    <citation type="journal article" date="2010" name="Stand. Genomic Sci.">
        <title>Complete genome sequence of Haliangium ochraceum type strain (SMP-2).</title>
        <authorList>
            <consortium name="US DOE Joint Genome Institute (JGI-PGF)"/>
            <person name="Ivanova N."/>
            <person name="Daum C."/>
            <person name="Lang E."/>
            <person name="Abt B."/>
            <person name="Kopitz M."/>
            <person name="Saunders E."/>
            <person name="Lapidus A."/>
            <person name="Lucas S."/>
            <person name="Glavina Del Rio T."/>
            <person name="Nolan M."/>
            <person name="Tice H."/>
            <person name="Copeland A."/>
            <person name="Cheng J.F."/>
            <person name="Chen F."/>
            <person name="Bruce D."/>
            <person name="Goodwin L."/>
            <person name="Pitluck S."/>
            <person name="Mavromatis K."/>
            <person name="Pati A."/>
            <person name="Mikhailova N."/>
            <person name="Chen A."/>
            <person name="Palaniappan K."/>
            <person name="Land M."/>
            <person name="Hauser L."/>
            <person name="Chang Y.J."/>
            <person name="Jeffries C.D."/>
            <person name="Detter J.C."/>
            <person name="Brettin T."/>
            <person name="Rohde M."/>
            <person name="Goker M."/>
            <person name="Bristow J."/>
            <person name="Markowitz V."/>
            <person name="Eisen J.A."/>
            <person name="Hugenholtz P."/>
            <person name="Kyrpides N.C."/>
            <person name="Klenk H.P."/>
        </authorList>
    </citation>
    <scope>NUCLEOTIDE SEQUENCE [LARGE SCALE GENOMIC DNA]</scope>
    <source>
        <strain evidence="3">DSM 14365 / CIP 107738 / JCM 11303 / AJ 13395 / SMP-2</strain>
    </source>
</reference>
<accession>D0LKE2</accession>
<dbReference type="EMBL" id="CP001804">
    <property type="protein sequence ID" value="ACY14990.1"/>
    <property type="molecule type" value="Genomic_DNA"/>
</dbReference>